<evidence type="ECO:0000313" key="5">
    <source>
        <dbReference type="Proteomes" id="UP000653305"/>
    </source>
</evidence>
<feature type="repeat" description="WD" evidence="3">
    <location>
        <begin position="195"/>
        <end position="237"/>
    </location>
</feature>
<dbReference type="Pfam" id="PF00400">
    <property type="entry name" value="WD40"/>
    <property type="match status" value="3"/>
</dbReference>
<dbReference type="InterPro" id="IPR019775">
    <property type="entry name" value="WD40_repeat_CS"/>
</dbReference>
<evidence type="ECO:0000313" key="4">
    <source>
        <dbReference type="EMBL" id="GFP94603.1"/>
    </source>
</evidence>
<evidence type="ECO:0000256" key="2">
    <source>
        <dbReference type="ARBA" id="ARBA00022737"/>
    </source>
</evidence>
<name>A0A830CF34_9LAMI</name>
<dbReference type="GO" id="GO:0009640">
    <property type="term" value="P:photomorphogenesis"/>
    <property type="evidence" value="ECO:0007669"/>
    <property type="project" value="InterPro"/>
</dbReference>
<protein>
    <submittedName>
        <fullName evidence="4">Protein suppressor of phya-105 1</fullName>
    </submittedName>
</protein>
<reference evidence="4" key="1">
    <citation type="submission" date="2020-07" db="EMBL/GenBank/DDBJ databases">
        <title>Ethylene signaling mediates host invasion by parasitic plants.</title>
        <authorList>
            <person name="Yoshida S."/>
        </authorList>
    </citation>
    <scope>NUCLEOTIDE SEQUENCE</scope>
    <source>
        <strain evidence="4">Okayama</strain>
    </source>
</reference>
<dbReference type="SMART" id="SM00320">
    <property type="entry name" value="WD40"/>
    <property type="match status" value="7"/>
</dbReference>
<dbReference type="PRINTS" id="PR00320">
    <property type="entry name" value="GPROTEINBRPT"/>
</dbReference>
<dbReference type="Proteomes" id="UP000653305">
    <property type="component" value="Unassembled WGS sequence"/>
</dbReference>
<dbReference type="InterPro" id="IPR001680">
    <property type="entry name" value="WD40_rpt"/>
</dbReference>
<dbReference type="PROSITE" id="PS00678">
    <property type="entry name" value="WD_REPEATS_1"/>
    <property type="match status" value="2"/>
</dbReference>
<feature type="repeat" description="WD" evidence="3">
    <location>
        <begin position="324"/>
        <end position="357"/>
    </location>
</feature>
<feature type="repeat" description="WD" evidence="3">
    <location>
        <begin position="238"/>
        <end position="280"/>
    </location>
</feature>
<proteinExistence type="predicted"/>
<dbReference type="InterPro" id="IPR044630">
    <property type="entry name" value="SPA1/2/3/4"/>
</dbReference>
<dbReference type="PANTHER" id="PTHR44218:SF4">
    <property type="entry name" value="PROTEIN SUPPRESSOR OF PHYA-105 1-LIKE ISOFORM X1"/>
    <property type="match status" value="1"/>
</dbReference>
<keyword evidence="1 3" id="KW-0853">WD repeat</keyword>
<dbReference type="EMBL" id="BMAC01000358">
    <property type="protein sequence ID" value="GFP94603.1"/>
    <property type="molecule type" value="Genomic_DNA"/>
</dbReference>
<keyword evidence="5" id="KW-1185">Reference proteome</keyword>
<dbReference type="InterPro" id="IPR036322">
    <property type="entry name" value="WD40_repeat_dom_sf"/>
</dbReference>
<evidence type="ECO:0000256" key="1">
    <source>
        <dbReference type="ARBA" id="ARBA00022574"/>
    </source>
</evidence>
<organism evidence="4 5">
    <name type="scientific">Phtheirospermum japonicum</name>
    <dbReference type="NCBI Taxonomy" id="374723"/>
    <lineage>
        <taxon>Eukaryota</taxon>
        <taxon>Viridiplantae</taxon>
        <taxon>Streptophyta</taxon>
        <taxon>Embryophyta</taxon>
        <taxon>Tracheophyta</taxon>
        <taxon>Spermatophyta</taxon>
        <taxon>Magnoliopsida</taxon>
        <taxon>eudicotyledons</taxon>
        <taxon>Gunneridae</taxon>
        <taxon>Pentapetalae</taxon>
        <taxon>asterids</taxon>
        <taxon>lamiids</taxon>
        <taxon>Lamiales</taxon>
        <taxon>Orobanchaceae</taxon>
        <taxon>Orobanchaceae incertae sedis</taxon>
        <taxon>Phtheirospermum</taxon>
    </lineage>
</organism>
<comment type="caution">
    <text evidence="4">The sequence shown here is derived from an EMBL/GenBank/DDBJ whole genome shotgun (WGS) entry which is preliminary data.</text>
</comment>
<dbReference type="PROSITE" id="PS50082">
    <property type="entry name" value="WD_REPEATS_2"/>
    <property type="match status" value="3"/>
</dbReference>
<sequence>GEAAETDLLLDFLNSLEKVKQNEVLKIRENVEILDSDIELVKKAYALINSSDTKNPNVLENKLLDHMNQLESAYFSMRASMQCSGTDKAGRTDTDVLGNRERVPWAPDQSDPTKPATRLEMLFDGICKLARVSKFELCGLLKNGEMLNSNKVICSLCFDRDEDYIASAGVEKQIKVFEIGSFLDGDVDIQYPSLEMSNESKISCISWNSYIRSHLVSSDFDGLVQMWDVNSGQRFTRHKEHQNRVWSVDFSRVDPMKFASGGDDCSVRLWSANEKNSVGVIWNRATVCCVQFSAYSSNLLAFGSVDHNIYLYDLRHTRIPWCTLAGHGHTVSYVRFLDSETVVSASLDNTLKLWDLNKTNLQGLSTNACDLTFSGHTNERNFVGMAVCDGYIATGSETNEVYTYYKSLPMPIVTHKLECFDTMQGDDAANGVEHFVSSVCWRTKSQMLVAANSGGHINVLRMV</sequence>
<evidence type="ECO:0000256" key="3">
    <source>
        <dbReference type="PROSITE-ProRule" id="PRU00221"/>
    </source>
</evidence>
<dbReference type="PANTHER" id="PTHR44218">
    <property type="entry name" value="PROTEIN SPA1-RELATED 2"/>
    <property type="match status" value="1"/>
</dbReference>
<dbReference type="InterPro" id="IPR020472">
    <property type="entry name" value="WD40_PAC1"/>
</dbReference>
<dbReference type="AlphaFoldDB" id="A0A830CF34"/>
<dbReference type="Gene3D" id="2.130.10.10">
    <property type="entry name" value="YVTN repeat-like/Quinoprotein amine dehydrogenase"/>
    <property type="match status" value="1"/>
</dbReference>
<keyword evidence="2" id="KW-0677">Repeat</keyword>
<accession>A0A830CF34</accession>
<feature type="non-terminal residue" evidence="4">
    <location>
        <position position="463"/>
    </location>
</feature>
<dbReference type="OrthoDB" id="273771at2759"/>
<dbReference type="InterPro" id="IPR015943">
    <property type="entry name" value="WD40/YVTN_repeat-like_dom_sf"/>
</dbReference>
<dbReference type="SUPFAM" id="SSF50978">
    <property type="entry name" value="WD40 repeat-like"/>
    <property type="match status" value="1"/>
</dbReference>
<gene>
    <name evidence="4" type="ORF">PHJA_001604700</name>
</gene>
<dbReference type="PROSITE" id="PS50294">
    <property type="entry name" value="WD_REPEATS_REGION"/>
    <property type="match status" value="1"/>
</dbReference>